<feature type="transmembrane region" description="Helical" evidence="2">
    <location>
        <begin position="172"/>
        <end position="189"/>
    </location>
</feature>
<name>A0A9Q0M9G0_BLOTA</name>
<evidence type="ECO:0000313" key="4">
    <source>
        <dbReference type="Proteomes" id="UP001142055"/>
    </source>
</evidence>
<protein>
    <submittedName>
        <fullName evidence="3">Uncharacterized protein</fullName>
    </submittedName>
</protein>
<feature type="region of interest" description="Disordered" evidence="1">
    <location>
        <begin position="30"/>
        <end position="116"/>
    </location>
</feature>
<feature type="compositionally biased region" description="Basic residues" evidence="1">
    <location>
        <begin position="79"/>
        <end position="92"/>
    </location>
</feature>
<keyword evidence="2" id="KW-0812">Transmembrane</keyword>
<accession>A0A9Q0M9G0</accession>
<dbReference type="EMBL" id="JAPWDV010000002">
    <property type="protein sequence ID" value="KAJ6221128.1"/>
    <property type="molecule type" value="Genomic_DNA"/>
</dbReference>
<sequence>MNSSERRSTSSSGSLGHLVKVKRLKSVLRVNNSAVIKVKRQRSTSKTNDDNGGGGGEHDVQKTFYRLVSPNGSLIKEKQKVKRRKGDKHRKSGKDSKESIQSIERENRNTPTSFSSFDENDVKMIEKDVKVERQSSPISSTMVKESEPIGIVETSVTNRSQPNETFDYQTKAIQLVLFFLVLIIAIYIFN</sequence>
<evidence type="ECO:0000313" key="3">
    <source>
        <dbReference type="EMBL" id="KAJ6221128.1"/>
    </source>
</evidence>
<evidence type="ECO:0000256" key="2">
    <source>
        <dbReference type="SAM" id="Phobius"/>
    </source>
</evidence>
<comment type="caution">
    <text evidence="3">The sequence shown here is derived from an EMBL/GenBank/DDBJ whole genome shotgun (WGS) entry which is preliminary data.</text>
</comment>
<proteinExistence type="predicted"/>
<evidence type="ECO:0000256" key="1">
    <source>
        <dbReference type="SAM" id="MobiDB-lite"/>
    </source>
</evidence>
<keyword evidence="4" id="KW-1185">Reference proteome</keyword>
<organism evidence="3 4">
    <name type="scientific">Blomia tropicalis</name>
    <name type="common">Mite</name>
    <dbReference type="NCBI Taxonomy" id="40697"/>
    <lineage>
        <taxon>Eukaryota</taxon>
        <taxon>Metazoa</taxon>
        <taxon>Ecdysozoa</taxon>
        <taxon>Arthropoda</taxon>
        <taxon>Chelicerata</taxon>
        <taxon>Arachnida</taxon>
        <taxon>Acari</taxon>
        <taxon>Acariformes</taxon>
        <taxon>Sarcoptiformes</taxon>
        <taxon>Astigmata</taxon>
        <taxon>Glycyphagoidea</taxon>
        <taxon>Echimyopodidae</taxon>
        <taxon>Blomia</taxon>
    </lineage>
</organism>
<feature type="region of interest" description="Disordered" evidence="1">
    <location>
        <begin position="1"/>
        <end position="20"/>
    </location>
</feature>
<keyword evidence="2" id="KW-1133">Transmembrane helix</keyword>
<reference evidence="3" key="1">
    <citation type="submission" date="2022-12" db="EMBL/GenBank/DDBJ databases">
        <title>Genome assemblies of Blomia tropicalis.</title>
        <authorList>
            <person name="Cui Y."/>
        </authorList>
    </citation>
    <scope>NUCLEOTIDE SEQUENCE</scope>
    <source>
        <tissue evidence="3">Adult mites</tissue>
    </source>
</reference>
<dbReference type="AlphaFoldDB" id="A0A9Q0M9G0"/>
<gene>
    <name evidence="3" type="ORF">RDWZM_006940</name>
</gene>
<dbReference type="Proteomes" id="UP001142055">
    <property type="component" value="Chromosome 2"/>
</dbReference>
<keyword evidence="2" id="KW-0472">Membrane</keyword>
<feature type="compositionally biased region" description="Basic and acidic residues" evidence="1">
    <location>
        <begin position="93"/>
        <end position="108"/>
    </location>
</feature>